<accession>A0AAV5X351</accession>
<organism evidence="3 4">
    <name type="scientific">Pristionchus fissidentatus</name>
    <dbReference type="NCBI Taxonomy" id="1538716"/>
    <lineage>
        <taxon>Eukaryota</taxon>
        <taxon>Metazoa</taxon>
        <taxon>Ecdysozoa</taxon>
        <taxon>Nematoda</taxon>
        <taxon>Chromadorea</taxon>
        <taxon>Rhabditida</taxon>
        <taxon>Rhabditina</taxon>
        <taxon>Diplogasteromorpha</taxon>
        <taxon>Diplogasteroidea</taxon>
        <taxon>Neodiplogasteridae</taxon>
        <taxon>Pristionchus</taxon>
    </lineage>
</organism>
<feature type="transmembrane region" description="Helical" evidence="2">
    <location>
        <begin position="118"/>
        <end position="140"/>
    </location>
</feature>
<evidence type="ECO:0000313" key="3">
    <source>
        <dbReference type="EMBL" id="GMT36354.1"/>
    </source>
</evidence>
<keyword evidence="4" id="KW-1185">Reference proteome</keyword>
<gene>
    <name evidence="3" type="ORF">PFISCL1PPCAC_27651</name>
</gene>
<reference evidence="3" key="1">
    <citation type="submission" date="2023-10" db="EMBL/GenBank/DDBJ databases">
        <title>Genome assembly of Pristionchus species.</title>
        <authorList>
            <person name="Yoshida K."/>
            <person name="Sommer R.J."/>
        </authorList>
    </citation>
    <scope>NUCLEOTIDE SEQUENCE</scope>
    <source>
        <strain evidence="3">RS5133</strain>
    </source>
</reference>
<evidence type="ECO:0000313" key="4">
    <source>
        <dbReference type="Proteomes" id="UP001432322"/>
    </source>
</evidence>
<protein>
    <submittedName>
        <fullName evidence="3">Uncharacterized protein</fullName>
    </submittedName>
</protein>
<sequence length="209" mass="24508">IRAFPDGRRHAEGEKETKCGGGGRNHPFIQPQSFQMSLSKISLRPLRNSVVLIPLRNQSARALPPTAAKQVAAPAEAGFFAYSRNWSRDKKFDLTRAPQKGDTPFDFLFRRLGHAYEVYPLVALCSWWVVLFGVTCWWSFDKVEIWLDRSKDDAPWQWERIRDKYWKLKTVHRQCLFRFDLDGRTHQRLEIMEILQDEMLEAAKKRGTR</sequence>
<dbReference type="Proteomes" id="UP001432322">
    <property type="component" value="Unassembled WGS sequence"/>
</dbReference>
<feature type="non-terminal residue" evidence="3">
    <location>
        <position position="209"/>
    </location>
</feature>
<comment type="caution">
    <text evidence="3">The sequence shown here is derived from an EMBL/GenBank/DDBJ whole genome shotgun (WGS) entry which is preliminary data.</text>
</comment>
<feature type="region of interest" description="Disordered" evidence="1">
    <location>
        <begin position="1"/>
        <end position="26"/>
    </location>
</feature>
<dbReference type="AlphaFoldDB" id="A0AAV5X351"/>
<feature type="non-terminal residue" evidence="3">
    <location>
        <position position="1"/>
    </location>
</feature>
<keyword evidence="2" id="KW-0472">Membrane</keyword>
<evidence type="ECO:0000256" key="2">
    <source>
        <dbReference type="SAM" id="Phobius"/>
    </source>
</evidence>
<name>A0AAV5X351_9BILA</name>
<dbReference type="EMBL" id="BTSY01000007">
    <property type="protein sequence ID" value="GMT36354.1"/>
    <property type="molecule type" value="Genomic_DNA"/>
</dbReference>
<keyword evidence="2" id="KW-0812">Transmembrane</keyword>
<proteinExistence type="predicted"/>
<evidence type="ECO:0000256" key="1">
    <source>
        <dbReference type="SAM" id="MobiDB-lite"/>
    </source>
</evidence>
<feature type="compositionally biased region" description="Basic and acidic residues" evidence="1">
    <location>
        <begin position="1"/>
        <end position="18"/>
    </location>
</feature>
<keyword evidence="2" id="KW-1133">Transmembrane helix</keyword>